<keyword evidence="1" id="KW-1133">Transmembrane helix</keyword>
<accession>A0AAV3S9S9</accession>
<evidence type="ECO:0000313" key="3">
    <source>
        <dbReference type="Proteomes" id="UP001500837"/>
    </source>
</evidence>
<evidence type="ECO:0000313" key="2">
    <source>
        <dbReference type="EMBL" id="GAA0307085.1"/>
    </source>
</evidence>
<keyword evidence="1" id="KW-0812">Transmembrane</keyword>
<feature type="transmembrane region" description="Helical" evidence="1">
    <location>
        <begin position="70"/>
        <end position="91"/>
    </location>
</feature>
<keyword evidence="1" id="KW-0472">Membrane</keyword>
<evidence type="ECO:0000256" key="1">
    <source>
        <dbReference type="SAM" id="Phobius"/>
    </source>
</evidence>
<name>A0AAV3S9S9_9EURY</name>
<proteinExistence type="predicted"/>
<organism evidence="2 3">
    <name type="scientific">Halarchaeum salinum</name>
    <dbReference type="NCBI Taxonomy" id="489912"/>
    <lineage>
        <taxon>Archaea</taxon>
        <taxon>Methanobacteriati</taxon>
        <taxon>Methanobacteriota</taxon>
        <taxon>Stenosarchaea group</taxon>
        <taxon>Halobacteria</taxon>
        <taxon>Halobacteriales</taxon>
        <taxon>Halobacteriaceae</taxon>
    </lineage>
</organism>
<comment type="caution">
    <text evidence="2">The sequence shown here is derived from an EMBL/GenBank/DDBJ whole genome shotgun (WGS) entry which is preliminary data.</text>
</comment>
<dbReference type="AlphaFoldDB" id="A0AAV3S9S9"/>
<dbReference type="EMBL" id="BAAABL010000064">
    <property type="protein sequence ID" value="GAA0307085.1"/>
    <property type="molecule type" value="Genomic_DNA"/>
</dbReference>
<feature type="transmembrane region" description="Helical" evidence="1">
    <location>
        <begin position="37"/>
        <end position="63"/>
    </location>
</feature>
<keyword evidence="3" id="KW-1185">Reference proteome</keyword>
<dbReference type="Proteomes" id="UP001500837">
    <property type="component" value="Unassembled WGS sequence"/>
</dbReference>
<sequence length="95" mass="9992">MIYPSPILNDFRLRHVEKDMAGNTATVPEPFPTLLTAATLIALSAGGAVASKYLLTLVGFAGLTTGTSGVLLALLVFVGVFVAIFGTIAWWHTQS</sequence>
<gene>
    <name evidence="2" type="ORF">GCM10009066_21000</name>
</gene>
<reference evidence="2 3" key="1">
    <citation type="journal article" date="2019" name="Int. J. Syst. Evol. Microbiol.">
        <title>The Global Catalogue of Microorganisms (GCM) 10K type strain sequencing project: providing services to taxonomists for standard genome sequencing and annotation.</title>
        <authorList>
            <consortium name="The Broad Institute Genomics Platform"/>
            <consortium name="The Broad Institute Genome Sequencing Center for Infectious Disease"/>
            <person name="Wu L."/>
            <person name="Ma J."/>
        </authorList>
    </citation>
    <scope>NUCLEOTIDE SEQUENCE [LARGE SCALE GENOMIC DNA]</scope>
    <source>
        <strain evidence="2 3">JCM 16330</strain>
    </source>
</reference>
<protein>
    <submittedName>
        <fullName evidence="2">Uncharacterized protein</fullName>
    </submittedName>
</protein>